<dbReference type="InterPro" id="IPR011711">
    <property type="entry name" value="GntR_C"/>
</dbReference>
<organism evidence="6 8">
    <name type="scientific">Aquamicrobium defluvii</name>
    <dbReference type="NCBI Taxonomy" id="69279"/>
    <lineage>
        <taxon>Bacteria</taxon>
        <taxon>Pseudomonadati</taxon>
        <taxon>Pseudomonadota</taxon>
        <taxon>Alphaproteobacteria</taxon>
        <taxon>Hyphomicrobiales</taxon>
        <taxon>Phyllobacteriaceae</taxon>
        <taxon>Aquamicrobium</taxon>
    </lineage>
</organism>
<dbReference type="SUPFAM" id="SSF46785">
    <property type="entry name" value="Winged helix' DNA-binding domain"/>
    <property type="match status" value="1"/>
</dbReference>
<dbReference type="SUPFAM" id="SSF48008">
    <property type="entry name" value="GntR ligand-binding domain-like"/>
    <property type="match status" value="1"/>
</dbReference>
<evidence type="ECO:0000259" key="5">
    <source>
        <dbReference type="PROSITE" id="PS50949"/>
    </source>
</evidence>
<dbReference type="PROSITE" id="PS50949">
    <property type="entry name" value="HTH_GNTR"/>
    <property type="match status" value="1"/>
</dbReference>
<evidence type="ECO:0000256" key="4">
    <source>
        <dbReference type="SAM" id="MobiDB-lite"/>
    </source>
</evidence>
<evidence type="ECO:0000313" key="8">
    <source>
        <dbReference type="Proteomes" id="UP000019849"/>
    </source>
</evidence>
<dbReference type="Gene3D" id="1.20.120.530">
    <property type="entry name" value="GntR ligand-binding domain-like"/>
    <property type="match status" value="1"/>
</dbReference>
<keyword evidence="3" id="KW-0804">Transcription</keyword>
<dbReference type="RefSeq" id="WP_036993429.1">
    <property type="nucleotide sequence ID" value="NZ_KK073891.1"/>
</dbReference>
<dbReference type="EMBL" id="SNZF01000010">
    <property type="protein sequence ID" value="TDR35215.1"/>
    <property type="molecule type" value="Genomic_DNA"/>
</dbReference>
<dbReference type="Pfam" id="PF07729">
    <property type="entry name" value="FCD"/>
    <property type="match status" value="1"/>
</dbReference>
<feature type="region of interest" description="Disordered" evidence="4">
    <location>
        <begin position="1"/>
        <end position="25"/>
    </location>
</feature>
<reference evidence="6 8" key="1">
    <citation type="submission" date="2014-02" db="EMBL/GenBank/DDBJ databases">
        <title>Aquamicrobium defluvii Genome sequencing.</title>
        <authorList>
            <person name="Wang X."/>
        </authorList>
    </citation>
    <scope>NUCLEOTIDE SEQUENCE [LARGE SCALE GENOMIC DNA]</scope>
    <source>
        <strain evidence="6 8">W13Z1</strain>
    </source>
</reference>
<dbReference type="Proteomes" id="UP000019849">
    <property type="component" value="Unassembled WGS sequence"/>
</dbReference>
<dbReference type="Proteomes" id="UP000294958">
    <property type="component" value="Unassembled WGS sequence"/>
</dbReference>
<dbReference type="SMART" id="SM00895">
    <property type="entry name" value="FCD"/>
    <property type="match status" value="1"/>
</dbReference>
<reference evidence="7 9" key="2">
    <citation type="submission" date="2019-03" db="EMBL/GenBank/DDBJ databases">
        <title>Genomic Encyclopedia of Type Strains, Phase IV (KMG-IV): sequencing the most valuable type-strain genomes for metagenomic binning, comparative biology and taxonomic classification.</title>
        <authorList>
            <person name="Goeker M."/>
        </authorList>
    </citation>
    <scope>NUCLEOTIDE SEQUENCE [LARGE SCALE GENOMIC DNA]</scope>
    <source>
        <strain evidence="7 9">DSM 11603</strain>
    </source>
</reference>
<dbReference type="PANTHER" id="PTHR43537">
    <property type="entry name" value="TRANSCRIPTIONAL REGULATOR, GNTR FAMILY"/>
    <property type="match status" value="1"/>
</dbReference>
<comment type="caution">
    <text evidence="6">The sequence shown here is derived from an EMBL/GenBank/DDBJ whole genome shotgun (WGS) entry which is preliminary data.</text>
</comment>
<evidence type="ECO:0000256" key="1">
    <source>
        <dbReference type="ARBA" id="ARBA00023015"/>
    </source>
</evidence>
<dbReference type="EMBL" id="JENY01000019">
    <property type="protein sequence ID" value="EXL05448.1"/>
    <property type="molecule type" value="Genomic_DNA"/>
</dbReference>
<dbReference type="STRING" id="69279.BG36_07130"/>
<protein>
    <submittedName>
        <fullName evidence="7">DNA-binding GntR family transcriptional regulator</fullName>
    </submittedName>
</protein>
<dbReference type="Pfam" id="PF00392">
    <property type="entry name" value="GntR"/>
    <property type="match status" value="1"/>
</dbReference>
<dbReference type="InterPro" id="IPR036388">
    <property type="entry name" value="WH-like_DNA-bd_sf"/>
</dbReference>
<evidence type="ECO:0000256" key="2">
    <source>
        <dbReference type="ARBA" id="ARBA00023125"/>
    </source>
</evidence>
<evidence type="ECO:0000256" key="3">
    <source>
        <dbReference type="ARBA" id="ARBA00023163"/>
    </source>
</evidence>
<dbReference type="Gene3D" id="1.10.10.10">
    <property type="entry name" value="Winged helix-like DNA-binding domain superfamily/Winged helix DNA-binding domain"/>
    <property type="match status" value="1"/>
</dbReference>
<dbReference type="PANTHER" id="PTHR43537:SF24">
    <property type="entry name" value="GLUCONATE OPERON TRANSCRIPTIONAL REPRESSOR"/>
    <property type="match status" value="1"/>
</dbReference>
<feature type="domain" description="HTH gntR-type" evidence="5">
    <location>
        <begin position="31"/>
        <end position="98"/>
    </location>
</feature>
<dbReference type="GO" id="GO:0003700">
    <property type="term" value="F:DNA-binding transcription factor activity"/>
    <property type="evidence" value="ECO:0007669"/>
    <property type="project" value="InterPro"/>
</dbReference>
<dbReference type="InterPro" id="IPR000524">
    <property type="entry name" value="Tscrpt_reg_HTH_GntR"/>
</dbReference>
<dbReference type="GO" id="GO:0003677">
    <property type="term" value="F:DNA binding"/>
    <property type="evidence" value="ECO:0007669"/>
    <property type="project" value="UniProtKB-KW"/>
</dbReference>
<evidence type="ECO:0000313" key="9">
    <source>
        <dbReference type="Proteomes" id="UP000294958"/>
    </source>
</evidence>
<keyword evidence="9" id="KW-1185">Reference proteome</keyword>
<dbReference type="HOGENOM" id="CLU_017584_5_1_5"/>
<dbReference type="eggNOG" id="COG1802">
    <property type="taxonomic scope" value="Bacteria"/>
</dbReference>
<dbReference type="CDD" id="cd07377">
    <property type="entry name" value="WHTH_GntR"/>
    <property type="match status" value="1"/>
</dbReference>
<gene>
    <name evidence="6" type="ORF">BG36_07130</name>
    <name evidence="7" type="ORF">DES43_11021</name>
</gene>
<dbReference type="SMART" id="SM00345">
    <property type="entry name" value="HTH_GNTR"/>
    <property type="match status" value="1"/>
</dbReference>
<keyword evidence="1" id="KW-0805">Transcription regulation</keyword>
<dbReference type="OrthoDB" id="9788098at2"/>
<dbReference type="InterPro" id="IPR036390">
    <property type="entry name" value="WH_DNA-bd_sf"/>
</dbReference>
<name>A0A011UHX5_9HYPH</name>
<dbReference type="AlphaFoldDB" id="A0A011UHX5"/>
<keyword evidence="2 7" id="KW-0238">DNA-binding</keyword>
<proteinExistence type="predicted"/>
<dbReference type="InterPro" id="IPR008920">
    <property type="entry name" value="TF_FadR/GntR_C"/>
</dbReference>
<dbReference type="PATRIC" id="fig|69279.3.peg.2814"/>
<sequence length="244" mass="26943">MTRPDEATMVLTPRPGKASKSGELSIGGRPQLLADKVYETIRQAIIDGVIEPGERVTENSLAERLSVSKTPVREALMELRRVGLVVDWGRRGGQVIMPSREAFQEVSEAREAIEVLISANAALRTTEAEKQAIRKAAETSLKIAKTGDVDGFHNINVEFHALIAHGAKNARLLSMLRDLFDLSSLLRLRDLPPVHDLVKYAGDHIVIAELIAKGDDKGAAEAARAHVLYTRRENLEAFDRRRRA</sequence>
<accession>A0A011UHX5</accession>
<evidence type="ECO:0000313" key="6">
    <source>
        <dbReference type="EMBL" id="EXL05448.1"/>
    </source>
</evidence>
<evidence type="ECO:0000313" key="7">
    <source>
        <dbReference type="EMBL" id="TDR35215.1"/>
    </source>
</evidence>